<dbReference type="AlphaFoldDB" id="A0A1E4QZX3"/>
<accession>A0A1E4QZX3</accession>
<dbReference type="EMBL" id="MECQ01000003">
    <property type="protein sequence ID" value="ODV53739.1"/>
    <property type="molecule type" value="Genomic_DNA"/>
</dbReference>
<evidence type="ECO:0000313" key="3">
    <source>
        <dbReference type="Proteomes" id="UP000094784"/>
    </source>
</evidence>
<evidence type="ECO:0000256" key="1">
    <source>
        <dbReference type="SAM" id="MobiDB-lite"/>
    </source>
</evidence>
<gene>
    <name evidence="2" type="ORF">BG258_20375</name>
</gene>
<protein>
    <submittedName>
        <fullName evidence="2">Uncharacterized protein</fullName>
    </submittedName>
</protein>
<name>A0A1E4QZX3_9BACI</name>
<evidence type="ECO:0000313" key="2">
    <source>
        <dbReference type="EMBL" id="ODV53739.1"/>
    </source>
</evidence>
<feature type="compositionally biased region" description="Acidic residues" evidence="1">
    <location>
        <begin position="22"/>
        <end position="105"/>
    </location>
</feature>
<dbReference type="RefSeq" id="WP_069483124.1">
    <property type="nucleotide sequence ID" value="NZ_KV766182.1"/>
</dbReference>
<dbReference type="Proteomes" id="UP000094784">
    <property type="component" value="Unassembled WGS sequence"/>
</dbReference>
<feature type="compositionally biased region" description="Basic and acidic residues" evidence="1">
    <location>
        <begin position="1"/>
        <end position="21"/>
    </location>
</feature>
<feature type="region of interest" description="Disordered" evidence="1">
    <location>
        <begin position="1"/>
        <end position="131"/>
    </location>
</feature>
<organism evidence="2 3">
    <name type="scientific">Lysinibacillus fusiformis</name>
    <dbReference type="NCBI Taxonomy" id="28031"/>
    <lineage>
        <taxon>Bacteria</taxon>
        <taxon>Bacillati</taxon>
        <taxon>Bacillota</taxon>
        <taxon>Bacilli</taxon>
        <taxon>Bacillales</taxon>
        <taxon>Bacillaceae</taxon>
        <taxon>Lysinibacillus</taxon>
    </lineage>
</organism>
<sequence length="271" mass="31488">MKKESYDKDEYLEVMEDQRDELTEDDFELDEEDELTKDDLELDEEDELTEDDFELDEEDELTKDDLELDEEDELTKDDLELDEEDELTEDDFELDEEEELTEDDLEQNRKDESIHSPSRGRRRMSQSRNNVGLVIPQNEKEELDRTLEEILNQQSTAISAGRGYAAPLKIVVADTSVRLELSRELTKMLNNPSSLYIGTNPTGLVITNADNLSVQSVRCSSRSGKAIVYNSRLIKTIASQFDLDFSKCTSLSFHRYRTKNHGRILFYFELI</sequence>
<reference evidence="2 3" key="1">
    <citation type="submission" date="2016-09" db="EMBL/GenBank/DDBJ databases">
        <title>Draft genome sequence of the soil isolate, Lysinibacillus fusiformis M5, a potential hypoxanthine producer.</title>
        <authorList>
            <person name="Gallegos-Monterrosa R."/>
            <person name="Maroti G."/>
            <person name="Balint B."/>
            <person name="Kovacs A.T."/>
        </authorList>
    </citation>
    <scope>NUCLEOTIDE SEQUENCE [LARGE SCALE GENOMIC DNA]</scope>
    <source>
        <strain evidence="2 3">M5</strain>
    </source>
</reference>
<proteinExistence type="predicted"/>
<comment type="caution">
    <text evidence="2">The sequence shown here is derived from an EMBL/GenBank/DDBJ whole genome shotgun (WGS) entry which is preliminary data.</text>
</comment>